<sequence>MPVRMCRKGAGSLACGGRSDIEGQVRRGSVNRFEASLKTRYDYLSNEQP</sequence>
<organism evidence="1 2">
    <name type="scientific">Streptosporangium subroseum</name>
    <dbReference type="NCBI Taxonomy" id="106412"/>
    <lineage>
        <taxon>Bacteria</taxon>
        <taxon>Bacillati</taxon>
        <taxon>Actinomycetota</taxon>
        <taxon>Actinomycetes</taxon>
        <taxon>Streptosporangiales</taxon>
        <taxon>Streptosporangiaceae</taxon>
        <taxon>Streptosporangium</taxon>
    </lineage>
</organism>
<reference evidence="1 2" key="1">
    <citation type="submission" date="2017-06" db="EMBL/GenBank/DDBJ databases">
        <authorList>
            <person name="Kim H.J."/>
            <person name="Triplett B.A."/>
        </authorList>
    </citation>
    <scope>NUCLEOTIDE SEQUENCE [LARGE SCALE GENOMIC DNA]</scope>
    <source>
        <strain evidence="1 2">CGMCC 4.2132</strain>
    </source>
</reference>
<name>A0A239P1Z0_9ACTN</name>
<accession>A0A239P1Z0</accession>
<proteinExistence type="predicted"/>
<keyword evidence="2" id="KW-1185">Reference proteome</keyword>
<evidence type="ECO:0000313" key="2">
    <source>
        <dbReference type="Proteomes" id="UP000198282"/>
    </source>
</evidence>
<dbReference type="Proteomes" id="UP000198282">
    <property type="component" value="Unassembled WGS sequence"/>
</dbReference>
<evidence type="ECO:0000313" key="1">
    <source>
        <dbReference type="EMBL" id="SNT61020.1"/>
    </source>
</evidence>
<gene>
    <name evidence="1" type="ORF">SAMN05216276_108122</name>
</gene>
<dbReference type="AlphaFoldDB" id="A0A239P1Z0"/>
<protein>
    <submittedName>
        <fullName evidence="1">Uncharacterized protein</fullName>
    </submittedName>
</protein>
<dbReference type="EMBL" id="FZOD01000081">
    <property type="protein sequence ID" value="SNT61020.1"/>
    <property type="molecule type" value="Genomic_DNA"/>
</dbReference>